<dbReference type="InterPro" id="IPR009908">
    <property type="entry name" value="Methylamine_util_MauE"/>
</dbReference>
<feature type="transmembrane region" description="Helical" evidence="5">
    <location>
        <begin position="54"/>
        <end position="81"/>
    </location>
</feature>
<dbReference type="STRING" id="1121485.GCA_000426485_03320"/>
<evidence type="ECO:0000313" key="7">
    <source>
        <dbReference type="EMBL" id="TFD97798.1"/>
    </source>
</evidence>
<protein>
    <submittedName>
        <fullName evidence="7">DoxX family protein</fullName>
    </submittedName>
</protein>
<feature type="transmembrane region" description="Helical" evidence="5">
    <location>
        <begin position="12"/>
        <end position="30"/>
    </location>
</feature>
<evidence type="ECO:0000256" key="2">
    <source>
        <dbReference type="ARBA" id="ARBA00022692"/>
    </source>
</evidence>
<feature type="domain" description="Methylamine utilisation protein MauE" evidence="6">
    <location>
        <begin position="10"/>
        <end position="141"/>
    </location>
</feature>
<keyword evidence="3 5" id="KW-1133">Transmembrane helix</keyword>
<evidence type="ECO:0000259" key="6">
    <source>
        <dbReference type="Pfam" id="PF07291"/>
    </source>
</evidence>
<evidence type="ECO:0000256" key="1">
    <source>
        <dbReference type="ARBA" id="ARBA00004141"/>
    </source>
</evidence>
<evidence type="ECO:0000256" key="5">
    <source>
        <dbReference type="SAM" id="Phobius"/>
    </source>
</evidence>
<keyword evidence="8" id="KW-1185">Reference proteome</keyword>
<sequence length="446" mass="51500">MGKTKSLIEKILVEIARVLLGATFIFSGFVKSIDPLGTAYKVQDYLTSFGFSDLLYLSLPISIILCAGELCLGIFMLFGLYRKWTSRLLFLVMLFMTPLTLYLAIANPVKDCGCFGDALIITNWETFFKNIVLMACSVATLLWYERITNLFTGKFYWLVSLYIIICGIVFCIYNTSNEPMIDFRPYKIGADIPKLMTVEGDKAPVYENTFIYEKDGVKKEFTEDNYPWEDSTWVFVDRYNKIIKEGEEPVIHDFSINRLYLNRQKTKIEAEEDITNEVLTDTNYTFLMIAYSLPEMRINNLGNFEDVNNYAKDYGYKFYCLTSSPRDTILSQENKNITNFDYCLTDERTLKTITRSNPGLLLIKNGVIINKWGDKDVPEERMLNKPIEKLSVGHPEKDNFPNTRDVTKIILLFFVPLVIVKILDALLYHRKSVAPTEIKEPEENKN</sequence>
<dbReference type="EMBL" id="SOML01000002">
    <property type="protein sequence ID" value="TFD97798.1"/>
    <property type="molecule type" value="Genomic_DNA"/>
</dbReference>
<dbReference type="GO" id="GO:0030416">
    <property type="term" value="P:methylamine metabolic process"/>
    <property type="evidence" value="ECO:0007669"/>
    <property type="project" value="InterPro"/>
</dbReference>
<reference evidence="7 8" key="1">
    <citation type="submission" date="2019-03" db="EMBL/GenBank/DDBJ databases">
        <title>San Antonio Military Medical Center submission to MRSN (WRAIR), pending publication.</title>
        <authorList>
            <person name="Blyth D.M."/>
            <person name="Mccarthy S.L."/>
            <person name="Schall S.E."/>
            <person name="Stam J.A."/>
            <person name="Ong A.C."/>
            <person name="Mcgann P.T."/>
        </authorList>
    </citation>
    <scope>NUCLEOTIDE SEQUENCE [LARGE SCALE GENOMIC DNA]</scope>
    <source>
        <strain evidence="7 8">MRSN571793</strain>
    </source>
</reference>
<dbReference type="OrthoDB" id="9809429at2"/>
<accession>A0A4Y8L6V4</accession>
<keyword evidence="4 5" id="KW-0472">Membrane</keyword>
<dbReference type="Pfam" id="PF07291">
    <property type="entry name" value="MauE"/>
    <property type="match status" value="1"/>
</dbReference>
<organism evidence="7 8">
    <name type="scientific">Dysgonomonas capnocytophagoides</name>
    <dbReference type="NCBI Taxonomy" id="45254"/>
    <lineage>
        <taxon>Bacteria</taxon>
        <taxon>Pseudomonadati</taxon>
        <taxon>Bacteroidota</taxon>
        <taxon>Bacteroidia</taxon>
        <taxon>Bacteroidales</taxon>
        <taxon>Dysgonomonadaceae</taxon>
        <taxon>Dysgonomonas</taxon>
    </lineage>
</organism>
<comment type="caution">
    <text evidence="7">The sequence shown here is derived from an EMBL/GenBank/DDBJ whole genome shotgun (WGS) entry which is preliminary data.</text>
</comment>
<evidence type="ECO:0000256" key="4">
    <source>
        <dbReference type="ARBA" id="ARBA00023136"/>
    </source>
</evidence>
<dbReference type="RefSeq" id="WP_134435583.1">
    <property type="nucleotide sequence ID" value="NZ_SOML01000002.1"/>
</dbReference>
<evidence type="ECO:0000256" key="3">
    <source>
        <dbReference type="ARBA" id="ARBA00022989"/>
    </source>
</evidence>
<feature type="transmembrane region" description="Helical" evidence="5">
    <location>
        <begin position="88"/>
        <end position="106"/>
    </location>
</feature>
<feature type="transmembrane region" description="Helical" evidence="5">
    <location>
        <begin position="156"/>
        <end position="175"/>
    </location>
</feature>
<proteinExistence type="predicted"/>
<dbReference type="GO" id="GO:0016020">
    <property type="term" value="C:membrane"/>
    <property type="evidence" value="ECO:0007669"/>
    <property type="project" value="UniProtKB-SubCell"/>
</dbReference>
<evidence type="ECO:0000313" key="8">
    <source>
        <dbReference type="Proteomes" id="UP000297861"/>
    </source>
</evidence>
<gene>
    <name evidence="7" type="ORF">E2605_04050</name>
</gene>
<comment type="subcellular location">
    <subcellularLocation>
        <location evidence="1">Membrane</location>
        <topology evidence="1">Multi-pass membrane protein</topology>
    </subcellularLocation>
</comment>
<dbReference type="AlphaFoldDB" id="A0A4Y8L6V4"/>
<dbReference type="NCBIfam" id="NF045576">
    <property type="entry name" value="BT_3928_fam"/>
    <property type="match status" value="1"/>
</dbReference>
<name>A0A4Y8L6V4_9BACT</name>
<dbReference type="Proteomes" id="UP000297861">
    <property type="component" value="Unassembled WGS sequence"/>
</dbReference>
<keyword evidence="2 5" id="KW-0812">Transmembrane</keyword>
<feature type="transmembrane region" description="Helical" evidence="5">
    <location>
        <begin position="126"/>
        <end position="144"/>
    </location>
</feature>